<dbReference type="FunFam" id="1.20.120.180:FF:000002">
    <property type="entry name" value="Proteasome activator complex subunit 1"/>
    <property type="match status" value="1"/>
</dbReference>
<dbReference type="InterPro" id="IPR036997">
    <property type="entry name" value="PA28_C_sf"/>
</dbReference>
<reference evidence="6" key="1">
    <citation type="submission" date="2022-11" db="UniProtKB">
        <authorList>
            <consortium name="WormBaseParasite"/>
        </authorList>
    </citation>
    <scope>IDENTIFICATION</scope>
</reference>
<dbReference type="InterPro" id="IPR003186">
    <property type="entry name" value="PA28_C"/>
</dbReference>
<feature type="domain" description="Proteasome activator PA28 C-terminal" evidence="4">
    <location>
        <begin position="97"/>
        <end position="232"/>
    </location>
</feature>
<evidence type="ECO:0000256" key="1">
    <source>
        <dbReference type="ARBA" id="ARBA00005883"/>
    </source>
</evidence>
<dbReference type="GO" id="GO:0061133">
    <property type="term" value="F:endopeptidase activator activity"/>
    <property type="evidence" value="ECO:0007669"/>
    <property type="project" value="TreeGrafter"/>
</dbReference>
<dbReference type="GO" id="GO:0005737">
    <property type="term" value="C:cytoplasm"/>
    <property type="evidence" value="ECO:0007669"/>
    <property type="project" value="TreeGrafter"/>
</dbReference>
<sequence length="237" mass="27669">MTTEQKLLSAMKEEFGSKMRNFISKSLPSNILEFNNLINHSKYSLAQVELLGGRLIEDLAKIEVIDGDELDNIKKLKVHKTNNFKAHRAEFPLEELAVECTHRIEPLLQQAIEDASDIIMWIEFLTPNIEEGNNFGVDIQDSCTAMTRIMLSETVQLLTSYTKFFERRAALVAENKKYPEIEDYVRAINDLDQQQIFQVRYAILMTRNRYARLYEIFSKNMQCITQPRDDNFEQYIV</sequence>
<evidence type="ECO:0000256" key="3">
    <source>
        <dbReference type="ARBA" id="ARBA00037467"/>
    </source>
</evidence>
<dbReference type="GO" id="GO:2000045">
    <property type="term" value="P:regulation of G1/S transition of mitotic cell cycle"/>
    <property type="evidence" value="ECO:0007669"/>
    <property type="project" value="TreeGrafter"/>
</dbReference>
<comment type="similarity">
    <text evidence="1">Belongs to the PA28 family.</text>
</comment>
<dbReference type="InterPro" id="IPR009077">
    <property type="entry name" value="Proteasome_activ_PA28"/>
</dbReference>
<dbReference type="Gene3D" id="1.20.120.180">
    <property type="entry name" value="Proteasome activator pa28, C-terminal domain"/>
    <property type="match status" value="1"/>
</dbReference>
<dbReference type="PANTHER" id="PTHR10660">
    <property type="entry name" value="PROTEASOME REGULATOR PA28"/>
    <property type="match status" value="1"/>
</dbReference>
<dbReference type="PANTHER" id="PTHR10660:SF2">
    <property type="entry name" value="LD45860P"/>
    <property type="match status" value="1"/>
</dbReference>
<evidence type="ECO:0000259" key="4">
    <source>
        <dbReference type="Pfam" id="PF02252"/>
    </source>
</evidence>
<protein>
    <submittedName>
        <fullName evidence="6">Proteasome activator PA28 C-terminal domain-containing protein</fullName>
    </submittedName>
</protein>
<name>A0A915EDQ0_9BILA</name>
<comment type="function">
    <text evidence="3">Implicated in immunoproteasome assembly and required for efficient antigen processing. The PA28 activator complex enhances the generation of class I binding peptides by altering the cleavage pattern of the proteasome.</text>
</comment>
<organism evidence="5 6">
    <name type="scientific">Ditylenchus dipsaci</name>
    <dbReference type="NCBI Taxonomy" id="166011"/>
    <lineage>
        <taxon>Eukaryota</taxon>
        <taxon>Metazoa</taxon>
        <taxon>Ecdysozoa</taxon>
        <taxon>Nematoda</taxon>
        <taxon>Chromadorea</taxon>
        <taxon>Rhabditida</taxon>
        <taxon>Tylenchina</taxon>
        <taxon>Tylenchomorpha</taxon>
        <taxon>Sphaerularioidea</taxon>
        <taxon>Anguinidae</taxon>
        <taxon>Anguininae</taxon>
        <taxon>Ditylenchus</taxon>
    </lineage>
</organism>
<dbReference type="Proteomes" id="UP000887574">
    <property type="component" value="Unplaced"/>
</dbReference>
<dbReference type="GO" id="GO:0061136">
    <property type="term" value="P:regulation of proteasomal protein catabolic process"/>
    <property type="evidence" value="ECO:0007669"/>
    <property type="project" value="TreeGrafter"/>
</dbReference>
<evidence type="ECO:0000256" key="2">
    <source>
        <dbReference type="ARBA" id="ARBA00022942"/>
    </source>
</evidence>
<dbReference type="Pfam" id="PF02252">
    <property type="entry name" value="PA28_C"/>
    <property type="match status" value="1"/>
</dbReference>
<evidence type="ECO:0000313" key="5">
    <source>
        <dbReference type="Proteomes" id="UP000887574"/>
    </source>
</evidence>
<dbReference type="GO" id="GO:0005654">
    <property type="term" value="C:nucleoplasm"/>
    <property type="evidence" value="ECO:0007669"/>
    <property type="project" value="TreeGrafter"/>
</dbReference>
<dbReference type="AlphaFoldDB" id="A0A915EDQ0"/>
<accession>A0A915EDQ0</accession>
<evidence type="ECO:0000313" key="6">
    <source>
        <dbReference type="WBParaSite" id="jg5028"/>
    </source>
</evidence>
<keyword evidence="2" id="KW-0647">Proteasome</keyword>
<proteinExistence type="inferred from homology"/>
<dbReference type="SUPFAM" id="SSF47216">
    <property type="entry name" value="Proteasome activator"/>
    <property type="match status" value="1"/>
</dbReference>
<dbReference type="WBParaSite" id="jg5028">
    <property type="protein sequence ID" value="jg5028"/>
    <property type="gene ID" value="jg5028"/>
</dbReference>
<dbReference type="InterPro" id="IPR036252">
    <property type="entry name" value="Proteasome_activ_sf"/>
</dbReference>
<keyword evidence="5" id="KW-1185">Reference proteome</keyword>
<dbReference type="GO" id="GO:0008537">
    <property type="term" value="C:proteasome activator complex"/>
    <property type="evidence" value="ECO:0007669"/>
    <property type="project" value="InterPro"/>
</dbReference>